<accession>A0A6C0AF04</accession>
<organism evidence="1">
    <name type="scientific">viral metagenome</name>
    <dbReference type="NCBI Taxonomy" id="1070528"/>
    <lineage>
        <taxon>unclassified sequences</taxon>
        <taxon>metagenomes</taxon>
        <taxon>organismal metagenomes</taxon>
    </lineage>
</organism>
<proteinExistence type="predicted"/>
<sequence length="60" mass="7078">MKLYKVPCWLRNGDVFETFSSGESSKLPSEFKNFKQTSEINSIEDFEKVYKLCRVYTESL</sequence>
<protein>
    <submittedName>
        <fullName evidence="1">Uncharacterized protein</fullName>
    </submittedName>
</protein>
<name>A0A6C0AF04_9ZZZZ</name>
<dbReference type="AlphaFoldDB" id="A0A6C0AF04"/>
<dbReference type="EMBL" id="MN740594">
    <property type="protein sequence ID" value="QHS78023.1"/>
    <property type="molecule type" value="Genomic_DNA"/>
</dbReference>
<evidence type="ECO:0000313" key="1">
    <source>
        <dbReference type="EMBL" id="QHS78023.1"/>
    </source>
</evidence>
<reference evidence="1" key="1">
    <citation type="journal article" date="2020" name="Nature">
        <title>Giant virus diversity and host interactions through global metagenomics.</title>
        <authorList>
            <person name="Schulz F."/>
            <person name="Roux S."/>
            <person name="Paez-Espino D."/>
            <person name="Jungbluth S."/>
            <person name="Walsh D.A."/>
            <person name="Denef V.J."/>
            <person name="McMahon K.D."/>
            <person name="Konstantinidis K.T."/>
            <person name="Eloe-Fadrosh E.A."/>
            <person name="Kyrpides N.C."/>
            <person name="Woyke T."/>
        </authorList>
    </citation>
    <scope>NUCLEOTIDE SEQUENCE</scope>
    <source>
        <strain evidence="1">GVMAG-S-1021933-23</strain>
    </source>
</reference>